<evidence type="ECO:0000313" key="12">
    <source>
        <dbReference type="EMBL" id="VAX25208.1"/>
    </source>
</evidence>
<keyword evidence="5" id="KW-0067">ATP-binding</keyword>
<dbReference type="Pfam" id="PF01225">
    <property type="entry name" value="Mur_ligase"/>
    <property type="match status" value="1"/>
</dbReference>
<dbReference type="GO" id="GO:0009252">
    <property type="term" value="P:peptidoglycan biosynthetic process"/>
    <property type="evidence" value="ECO:0007669"/>
    <property type="project" value="UniProtKB-KW"/>
</dbReference>
<dbReference type="NCBIfam" id="NF001126">
    <property type="entry name" value="PRK00139.1-4"/>
    <property type="match status" value="1"/>
</dbReference>
<keyword evidence="8" id="KW-0961">Cell wall biogenesis/degradation</keyword>
<evidence type="ECO:0000259" key="11">
    <source>
        <dbReference type="Pfam" id="PF08245"/>
    </source>
</evidence>
<dbReference type="InterPro" id="IPR018109">
    <property type="entry name" value="Folylpolyglutamate_synth_CS"/>
</dbReference>
<dbReference type="GO" id="GO:0008765">
    <property type="term" value="F:UDP-N-acetylmuramoylalanyl-D-glutamate-2,6-diaminopimelate ligase activity"/>
    <property type="evidence" value="ECO:0007669"/>
    <property type="project" value="UniProtKB-EC"/>
</dbReference>
<dbReference type="GO" id="GO:0051301">
    <property type="term" value="P:cell division"/>
    <property type="evidence" value="ECO:0007669"/>
    <property type="project" value="InterPro"/>
</dbReference>
<protein>
    <submittedName>
        <fullName evidence="12">UDP-N-acetylmuramoylalanyl-D-glutamate--2,6-diaminopimelate ligase</fullName>
        <ecNumber evidence="12">6.3.2.13</ecNumber>
    </submittedName>
</protein>
<dbReference type="PANTHER" id="PTHR23135:SF4">
    <property type="entry name" value="UDP-N-ACETYLMURAMOYL-L-ALANYL-D-GLUTAMATE--2,6-DIAMINOPIMELATE LIGASE MURE HOMOLOG, CHLOROPLASTIC"/>
    <property type="match status" value="1"/>
</dbReference>
<gene>
    <name evidence="12" type="ORF">MNBD_NITROSPINAE03-2018</name>
</gene>
<dbReference type="InterPro" id="IPR036615">
    <property type="entry name" value="Mur_ligase_C_dom_sf"/>
</dbReference>
<accession>A0A3B1CML0</accession>
<dbReference type="SUPFAM" id="SSF53623">
    <property type="entry name" value="MurD-like peptide ligases, catalytic domain"/>
    <property type="match status" value="1"/>
</dbReference>
<dbReference type="GO" id="GO:0005524">
    <property type="term" value="F:ATP binding"/>
    <property type="evidence" value="ECO:0007669"/>
    <property type="project" value="UniProtKB-KW"/>
</dbReference>
<dbReference type="HAMAP" id="MF_00208">
    <property type="entry name" value="MurE"/>
    <property type="match status" value="1"/>
</dbReference>
<evidence type="ECO:0000256" key="2">
    <source>
        <dbReference type="ARBA" id="ARBA00022490"/>
    </source>
</evidence>
<evidence type="ECO:0000256" key="4">
    <source>
        <dbReference type="ARBA" id="ARBA00022741"/>
    </source>
</evidence>
<dbReference type="EC" id="6.3.2.13" evidence="12"/>
<evidence type="ECO:0000256" key="3">
    <source>
        <dbReference type="ARBA" id="ARBA00022598"/>
    </source>
</evidence>
<dbReference type="Gene3D" id="3.40.1390.10">
    <property type="entry name" value="MurE/MurF, N-terminal domain"/>
    <property type="match status" value="1"/>
</dbReference>
<dbReference type="Pfam" id="PF08245">
    <property type="entry name" value="Mur_ligase_M"/>
    <property type="match status" value="1"/>
</dbReference>
<dbReference type="InterPro" id="IPR013221">
    <property type="entry name" value="Mur_ligase_cen"/>
</dbReference>
<dbReference type="EMBL" id="UOGB01000321">
    <property type="protein sequence ID" value="VAX25208.1"/>
    <property type="molecule type" value="Genomic_DNA"/>
</dbReference>
<dbReference type="Pfam" id="PF02875">
    <property type="entry name" value="Mur_ligase_C"/>
    <property type="match status" value="1"/>
</dbReference>
<evidence type="ECO:0000256" key="7">
    <source>
        <dbReference type="ARBA" id="ARBA00022984"/>
    </source>
</evidence>
<dbReference type="NCBIfam" id="NF001124">
    <property type="entry name" value="PRK00139.1-2"/>
    <property type="match status" value="1"/>
</dbReference>
<keyword evidence="3 12" id="KW-0436">Ligase</keyword>
<keyword evidence="4" id="KW-0547">Nucleotide-binding</keyword>
<organism evidence="12">
    <name type="scientific">hydrothermal vent metagenome</name>
    <dbReference type="NCBI Taxonomy" id="652676"/>
    <lineage>
        <taxon>unclassified sequences</taxon>
        <taxon>metagenomes</taxon>
        <taxon>ecological metagenomes</taxon>
    </lineage>
</organism>
<evidence type="ECO:0000259" key="9">
    <source>
        <dbReference type="Pfam" id="PF01225"/>
    </source>
</evidence>
<evidence type="ECO:0000256" key="6">
    <source>
        <dbReference type="ARBA" id="ARBA00022960"/>
    </source>
</evidence>
<dbReference type="GO" id="GO:0008360">
    <property type="term" value="P:regulation of cell shape"/>
    <property type="evidence" value="ECO:0007669"/>
    <property type="project" value="UniProtKB-KW"/>
</dbReference>
<sequence length="465" mass="49718">MKPIGGIIKKMNAISITGAQPANLSDICYDSRKARRNSTFVAIRGTKTDGHQFIKEAVRKGATTIVAEKTPSIRLPGRVSLIIVPDSRAALAQLSDYFYDSPSSEMSVVGVTGTNGKTTVTHLLRSIIKAGDKQCGTIGTITYDLVDEQAPASKTTPESLDLQRMMKTMVDAGADYCLLEVSSHALTQRRAEKVVFKTAVFTNLTQDHLDYHQDMEGYFKAKTRLFTDYSPSVSVINADDPFSSRLMAMIEGHVITFGLKPGLDVTASDIKIGIDGISMAVATPAGSFQIRSALTGIHNVYNILAATAVAIEEGFSADTVALGVENLNSVPGRFEKVDEGQPFTVVIDYAHTEDALINVLKAARALTKGGLITVFGCGGDRDESKRPLMGRAAFGLSDKVVVTSDNPRSEAPDKIIEDILKGIDASASPGKEVKVIPERSEAIRAAIKMAAPGDLVLIAGKGHED</sequence>
<dbReference type="InterPro" id="IPR004101">
    <property type="entry name" value="Mur_ligase_C"/>
</dbReference>
<evidence type="ECO:0000259" key="10">
    <source>
        <dbReference type="Pfam" id="PF02875"/>
    </source>
</evidence>
<evidence type="ECO:0000256" key="8">
    <source>
        <dbReference type="ARBA" id="ARBA00023316"/>
    </source>
</evidence>
<feature type="domain" description="Mur ligase central" evidence="11">
    <location>
        <begin position="111"/>
        <end position="310"/>
    </location>
</feature>
<feature type="domain" description="Mur ligase C-terminal" evidence="10">
    <location>
        <begin position="332"/>
        <end position="462"/>
    </location>
</feature>
<dbReference type="GO" id="GO:0004326">
    <property type="term" value="F:tetrahydrofolylpolyglutamate synthase activity"/>
    <property type="evidence" value="ECO:0007669"/>
    <property type="project" value="InterPro"/>
</dbReference>
<feature type="non-terminal residue" evidence="12">
    <location>
        <position position="465"/>
    </location>
</feature>
<dbReference type="InterPro" id="IPR005761">
    <property type="entry name" value="UDP-N-AcMur-Glu-dNH2Pim_ligase"/>
</dbReference>
<dbReference type="SUPFAM" id="SSF53244">
    <property type="entry name" value="MurD-like peptide ligases, peptide-binding domain"/>
    <property type="match status" value="1"/>
</dbReference>
<keyword evidence="6" id="KW-0133">Cell shape</keyword>
<dbReference type="PROSITE" id="PS01011">
    <property type="entry name" value="FOLYLPOLYGLU_SYNT_1"/>
    <property type="match status" value="1"/>
</dbReference>
<dbReference type="AlphaFoldDB" id="A0A3B1CML0"/>
<dbReference type="InterPro" id="IPR035911">
    <property type="entry name" value="MurE/MurF_N"/>
</dbReference>
<dbReference type="NCBIfam" id="TIGR01085">
    <property type="entry name" value="murE"/>
    <property type="match status" value="1"/>
</dbReference>
<dbReference type="GO" id="GO:0071555">
    <property type="term" value="P:cell wall organization"/>
    <property type="evidence" value="ECO:0007669"/>
    <property type="project" value="UniProtKB-KW"/>
</dbReference>
<dbReference type="SUPFAM" id="SSF63418">
    <property type="entry name" value="MurE/MurF N-terminal domain"/>
    <property type="match status" value="1"/>
</dbReference>
<name>A0A3B1CML0_9ZZZZ</name>
<dbReference type="Gene3D" id="3.40.1190.10">
    <property type="entry name" value="Mur-like, catalytic domain"/>
    <property type="match status" value="1"/>
</dbReference>
<evidence type="ECO:0000256" key="1">
    <source>
        <dbReference type="ARBA" id="ARBA00005898"/>
    </source>
</evidence>
<dbReference type="GO" id="GO:0005737">
    <property type="term" value="C:cytoplasm"/>
    <property type="evidence" value="ECO:0007669"/>
    <property type="project" value="InterPro"/>
</dbReference>
<dbReference type="Gene3D" id="3.90.190.20">
    <property type="entry name" value="Mur ligase, C-terminal domain"/>
    <property type="match status" value="1"/>
</dbReference>
<reference evidence="12" key="1">
    <citation type="submission" date="2018-06" db="EMBL/GenBank/DDBJ databases">
        <authorList>
            <person name="Zhirakovskaya E."/>
        </authorList>
    </citation>
    <scope>NUCLEOTIDE SEQUENCE</scope>
</reference>
<feature type="domain" description="Mur ligase N-terminal catalytic" evidence="9">
    <location>
        <begin position="27"/>
        <end position="99"/>
    </location>
</feature>
<evidence type="ECO:0000256" key="5">
    <source>
        <dbReference type="ARBA" id="ARBA00022840"/>
    </source>
</evidence>
<proteinExistence type="inferred from homology"/>
<dbReference type="InterPro" id="IPR036565">
    <property type="entry name" value="Mur-like_cat_sf"/>
</dbReference>
<keyword evidence="7" id="KW-0573">Peptidoglycan synthesis</keyword>
<comment type="similarity">
    <text evidence="1">Belongs to the MurCDEF family. MurE subfamily.</text>
</comment>
<keyword evidence="2" id="KW-0963">Cytoplasm</keyword>
<dbReference type="PANTHER" id="PTHR23135">
    <property type="entry name" value="MUR LIGASE FAMILY MEMBER"/>
    <property type="match status" value="1"/>
</dbReference>
<dbReference type="InterPro" id="IPR000713">
    <property type="entry name" value="Mur_ligase_N"/>
</dbReference>